<feature type="transmembrane region" description="Helical" evidence="10">
    <location>
        <begin position="915"/>
        <end position="939"/>
    </location>
</feature>
<keyword evidence="4" id="KW-1003">Cell membrane</keyword>
<dbReference type="Proteomes" id="UP000316304">
    <property type="component" value="Unassembled WGS sequence"/>
</dbReference>
<evidence type="ECO:0000313" key="12">
    <source>
        <dbReference type="EMBL" id="TWU25473.1"/>
    </source>
</evidence>
<feature type="transmembrane region" description="Helical" evidence="10">
    <location>
        <begin position="1026"/>
        <end position="1048"/>
    </location>
</feature>
<dbReference type="InterPro" id="IPR000731">
    <property type="entry name" value="SSD"/>
</dbReference>
<comment type="caution">
    <text evidence="12">The sequence shown here is derived from an EMBL/GenBank/DDBJ whole genome shotgun (WGS) entry which is preliminary data.</text>
</comment>
<dbReference type="InterPro" id="IPR004764">
    <property type="entry name" value="MdtF-like"/>
</dbReference>
<dbReference type="PANTHER" id="PTHR32063:SF11">
    <property type="entry name" value="CATION OR DRUG EFFLUX SYSTEM PROTEIN"/>
    <property type="match status" value="1"/>
</dbReference>
<proteinExistence type="inferred from homology"/>
<dbReference type="NCBIfam" id="TIGR00915">
    <property type="entry name" value="2A0602"/>
    <property type="match status" value="1"/>
</dbReference>
<dbReference type="OrthoDB" id="220575at2"/>
<feature type="region of interest" description="Disordered" evidence="9">
    <location>
        <begin position="1056"/>
        <end position="1110"/>
    </location>
</feature>
<feature type="transmembrane region" description="Helical" evidence="10">
    <location>
        <begin position="994"/>
        <end position="1014"/>
    </location>
</feature>
<name>A0A5C6CKS5_9BACT</name>
<dbReference type="InterPro" id="IPR027463">
    <property type="entry name" value="AcrB_DN_DC_subdom"/>
</dbReference>
<keyword evidence="6 10" id="KW-0812">Transmembrane</keyword>
<dbReference type="PANTHER" id="PTHR32063">
    <property type="match status" value="1"/>
</dbReference>
<evidence type="ECO:0000256" key="9">
    <source>
        <dbReference type="SAM" id="MobiDB-lite"/>
    </source>
</evidence>
<comment type="similarity">
    <text evidence="2">Belongs to the resistance-nodulation-cell division (RND) (TC 2.A.6) family.</text>
</comment>
<feature type="transmembrane region" description="Helical" evidence="10">
    <location>
        <begin position="395"/>
        <end position="417"/>
    </location>
</feature>
<dbReference type="FunFam" id="3.30.70.1430:FF:000001">
    <property type="entry name" value="Efflux pump membrane transporter"/>
    <property type="match status" value="1"/>
</dbReference>
<dbReference type="PRINTS" id="PR00702">
    <property type="entry name" value="ACRIFLAVINRP"/>
</dbReference>
<feature type="transmembrane region" description="Helical" evidence="10">
    <location>
        <begin position="470"/>
        <end position="497"/>
    </location>
</feature>
<dbReference type="Gene3D" id="3.30.70.1440">
    <property type="entry name" value="Multidrug efflux transporter AcrB pore domain"/>
    <property type="match status" value="1"/>
</dbReference>
<dbReference type="GO" id="GO:0005886">
    <property type="term" value="C:plasma membrane"/>
    <property type="evidence" value="ECO:0007669"/>
    <property type="project" value="UniProtKB-SubCell"/>
</dbReference>
<feature type="transmembrane region" description="Helical" evidence="10">
    <location>
        <begin position="438"/>
        <end position="458"/>
    </location>
</feature>
<sequence length="1110" mass="119230">MNFFIDRPIFATVISIVIVVVGAISYVNLPVSQYPNIALPTVVVRAQYAGATAETLANTVATPLEQEINGVENMLYMESSSTADGTMQLTITFEQGTNLDDAQVLVQNRVSLAEPRLPAEVRQIGVTTQKSSPDMLMVVHLYSPDESRGSLYISNYVLLRIKDVLARQDGVGNVTVFGAREYSMRVWLDTERLSTLDMTTGDVIAALREQNVQVAAGAIGQPPTQQAQGAFQLNISTQGRLEDVEQFKQVVVKAGEGANLVRLGDVARIELGAQDYSTGSYLDGREAIGIAIFQRPGSNAVAAADNIVQLMDELSADFPAGLKHEIAYNPTNFVKESIRGVFQTLVEATVLVVLTVFLFLQNWRATIIPVVAIPVSLIGTFAAMLAMGFSLNNLSLFGLVLAIGIVVDDAIVVVENVEHWIERGLSPLKAAHKAMSEVGSALVAATLVLIAVFVPTAFIPGISGEFYRQFAVTIAVSTTLSLVVSLTLSPAMCALLLRPKPESQNANAGKPAANAGLVHKVGYWLMSPLRWFFAGFNWLFDWGSGIYTGLVARLVRVSVVGMMLYFALLGLTWLGFSSVPGGFIPMQDQGYIVVSIELPPSASLARSEEVAEQVKDIAMEVPGIAHAVSIVGFSGATRSNNSNAAAVFVTLSDAGERAKQGHSSDQILAELRKRTAVVDEAMVLVIPPPPVPGIGTGGGFKMVVQDRNGAGSEQLQQVTADLVGEAMTQPGMAMVYTMFRNNTPQMYADIDRVKAQILHVPLTNVFDTLQTALGSVYVNDFNYLGRTYRVTAQADSQFRAEPEDVLKLRTRSSNGAIVPLGSVVKMSQRTAPDRIVRYNLYPSADVSGALLPGFSTGAAMAVMEQLADERLPIGFGYEWTDLSYQEKQAGNTALIIFPLCVLFVFLALSAQYESWLLPLAVIMIVPMGLLFAITGVWLLGMDNNILTQIGFIVLVALACKNAILIVEFAKAEEDSGKNRFDAAVAAARLRVRPILMTSLAFILGVVPLVIATGAGSEMRRALGTAVFSGMIGVTLFGLILTPVFYVVLRRFSRDRNPTVAQDDSPSLALQPGSPVGVSGADENLPENSKQIADDADDDVAQAPTETPDES</sequence>
<keyword evidence="5" id="KW-0997">Cell inner membrane</keyword>
<dbReference type="GO" id="GO:0009636">
    <property type="term" value="P:response to toxic substance"/>
    <property type="evidence" value="ECO:0007669"/>
    <property type="project" value="UniProtKB-ARBA"/>
</dbReference>
<feature type="transmembrane region" description="Helical" evidence="10">
    <location>
        <begin position="945"/>
        <end position="969"/>
    </location>
</feature>
<evidence type="ECO:0000259" key="11">
    <source>
        <dbReference type="PROSITE" id="PS50156"/>
    </source>
</evidence>
<evidence type="ECO:0000256" key="10">
    <source>
        <dbReference type="SAM" id="Phobius"/>
    </source>
</evidence>
<evidence type="ECO:0000256" key="2">
    <source>
        <dbReference type="ARBA" id="ARBA00010942"/>
    </source>
</evidence>
<keyword evidence="13" id="KW-1185">Reference proteome</keyword>
<dbReference type="AlphaFoldDB" id="A0A5C6CKS5"/>
<dbReference type="RefSeq" id="WP_146594086.1">
    <property type="nucleotide sequence ID" value="NZ_SJPT01000002.1"/>
</dbReference>
<keyword evidence="7 10" id="KW-1133">Transmembrane helix</keyword>
<evidence type="ECO:0000256" key="1">
    <source>
        <dbReference type="ARBA" id="ARBA00004429"/>
    </source>
</evidence>
<evidence type="ECO:0000256" key="3">
    <source>
        <dbReference type="ARBA" id="ARBA00022448"/>
    </source>
</evidence>
<keyword evidence="8 10" id="KW-0472">Membrane</keyword>
<dbReference type="SUPFAM" id="SSF82714">
    <property type="entry name" value="Multidrug efflux transporter AcrB TolC docking domain, DN and DC subdomains"/>
    <property type="match status" value="2"/>
</dbReference>
<dbReference type="FunFam" id="1.20.1640.10:FF:000001">
    <property type="entry name" value="Efflux pump membrane transporter"/>
    <property type="match status" value="1"/>
</dbReference>
<dbReference type="GO" id="GO:0042910">
    <property type="term" value="F:xenobiotic transmembrane transporter activity"/>
    <property type="evidence" value="ECO:0007669"/>
    <property type="project" value="TreeGrafter"/>
</dbReference>
<feature type="transmembrane region" description="Helical" evidence="10">
    <location>
        <begin position="367"/>
        <end position="389"/>
    </location>
</feature>
<evidence type="ECO:0000256" key="7">
    <source>
        <dbReference type="ARBA" id="ARBA00022989"/>
    </source>
</evidence>
<dbReference type="PROSITE" id="PS50156">
    <property type="entry name" value="SSD"/>
    <property type="match status" value="1"/>
</dbReference>
<dbReference type="GO" id="GO:0015562">
    <property type="term" value="F:efflux transmembrane transporter activity"/>
    <property type="evidence" value="ECO:0007669"/>
    <property type="project" value="InterPro"/>
</dbReference>
<dbReference type="Gene3D" id="1.20.1640.10">
    <property type="entry name" value="Multidrug efflux transporter AcrB transmembrane domain"/>
    <property type="match status" value="2"/>
</dbReference>
<dbReference type="NCBIfam" id="NF000282">
    <property type="entry name" value="RND_permease_1"/>
    <property type="match status" value="1"/>
</dbReference>
<feature type="domain" description="SSD" evidence="11">
    <location>
        <begin position="370"/>
        <end position="495"/>
    </location>
</feature>
<dbReference type="SUPFAM" id="SSF82693">
    <property type="entry name" value="Multidrug efflux transporter AcrB pore domain, PN1, PN2, PC1 and PC2 subdomains"/>
    <property type="match status" value="4"/>
</dbReference>
<dbReference type="InterPro" id="IPR001036">
    <property type="entry name" value="Acrflvin-R"/>
</dbReference>
<evidence type="ECO:0000313" key="13">
    <source>
        <dbReference type="Proteomes" id="UP000316304"/>
    </source>
</evidence>
<feature type="transmembrane region" description="Helical" evidence="10">
    <location>
        <begin position="554"/>
        <end position="576"/>
    </location>
</feature>
<dbReference type="EMBL" id="SJPT01000002">
    <property type="protein sequence ID" value="TWU25473.1"/>
    <property type="molecule type" value="Genomic_DNA"/>
</dbReference>
<feature type="transmembrane region" description="Helical" evidence="10">
    <location>
        <begin position="340"/>
        <end position="360"/>
    </location>
</feature>
<evidence type="ECO:0000256" key="6">
    <source>
        <dbReference type="ARBA" id="ARBA00022692"/>
    </source>
</evidence>
<organism evidence="12 13">
    <name type="scientific">Novipirellula galeiformis</name>
    <dbReference type="NCBI Taxonomy" id="2528004"/>
    <lineage>
        <taxon>Bacteria</taxon>
        <taxon>Pseudomonadati</taxon>
        <taxon>Planctomycetota</taxon>
        <taxon>Planctomycetia</taxon>
        <taxon>Pirellulales</taxon>
        <taxon>Pirellulaceae</taxon>
        <taxon>Novipirellula</taxon>
    </lineage>
</organism>
<gene>
    <name evidence="12" type="primary">bepE_2</name>
    <name evidence="12" type="ORF">Pla52o_17740</name>
</gene>
<evidence type="ECO:0000256" key="8">
    <source>
        <dbReference type="ARBA" id="ARBA00023136"/>
    </source>
</evidence>
<dbReference type="Pfam" id="PF00873">
    <property type="entry name" value="ACR_tran"/>
    <property type="match status" value="1"/>
</dbReference>
<dbReference type="Gene3D" id="3.30.70.1430">
    <property type="entry name" value="Multidrug efflux transporter AcrB pore domain"/>
    <property type="match status" value="2"/>
</dbReference>
<protein>
    <submittedName>
        <fullName evidence="12">Efflux pump membrane transporter BepE</fullName>
    </submittedName>
</protein>
<feature type="transmembrane region" description="Helical" evidence="10">
    <location>
        <begin position="889"/>
        <end position="908"/>
    </location>
</feature>
<keyword evidence="3" id="KW-0813">Transport</keyword>
<comment type="subcellular location">
    <subcellularLocation>
        <location evidence="1">Cell inner membrane</location>
        <topology evidence="1">Multi-pass membrane protein</topology>
    </subcellularLocation>
</comment>
<accession>A0A5C6CKS5</accession>
<dbReference type="Gene3D" id="3.30.70.1320">
    <property type="entry name" value="Multidrug efflux transporter AcrB pore domain like"/>
    <property type="match status" value="1"/>
</dbReference>
<dbReference type="SUPFAM" id="SSF82866">
    <property type="entry name" value="Multidrug efflux transporter AcrB transmembrane domain"/>
    <property type="match status" value="2"/>
</dbReference>
<dbReference type="Gene3D" id="3.30.2090.10">
    <property type="entry name" value="Multidrug efflux transporter AcrB TolC docking domain, DN and DC subdomains"/>
    <property type="match status" value="2"/>
</dbReference>
<reference evidence="12 13" key="1">
    <citation type="submission" date="2019-02" db="EMBL/GenBank/DDBJ databases">
        <title>Deep-cultivation of Planctomycetes and their phenomic and genomic characterization uncovers novel biology.</title>
        <authorList>
            <person name="Wiegand S."/>
            <person name="Jogler M."/>
            <person name="Boedeker C."/>
            <person name="Pinto D."/>
            <person name="Vollmers J."/>
            <person name="Rivas-Marin E."/>
            <person name="Kohn T."/>
            <person name="Peeters S.H."/>
            <person name="Heuer A."/>
            <person name="Rast P."/>
            <person name="Oberbeckmann S."/>
            <person name="Bunk B."/>
            <person name="Jeske O."/>
            <person name="Meyerdierks A."/>
            <person name="Storesund J.E."/>
            <person name="Kallscheuer N."/>
            <person name="Luecker S."/>
            <person name="Lage O.M."/>
            <person name="Pohl T."/>
            <person name="Merkel B.J."/>
            <person name="Hornburger P."/>
            <person name="Mueller R.-W."/>
            <person name="Bruemmer F."/>
            <person name="Labrenz M."/>
            <person name="Spormann A.M."/>
            <person name="Op Den Camp H."/>
            <person name="Overmann J."/>
            <person name="Amann R."/>
            <person name="Jetten M.S.M."/>
            <person name="Mascher T."/>
            <person name="Medema M.H."/>
            <person name="Devos D.P."/>
            <person name="Kaster A.-K."/>
            <person name="Ovreas L."/>
            <person name="Rohde M."/>
            <person name="Galperin M.Y."/>
            <person name="Jogler C."/>
        </authorList>
    </citation>
    <scope>NUCLEOTIDE SEQUENCE [LARGE SCALE GENOMIC DNA]</scope>
    <source>
        <strain evidence="12 13">Pla52o</strain>
    </source>
</reference>
<feature type="transmembrane region" description="Helical" evidence="10">
    <location>
        <begin position="9"/>
        <end position="29"/>
    </location>
</feature>
<evidence type="ECO:0000256" key="4">
    <source>
        <dbReference type="ARBA" id="ARBA00022475"/>
    </source>
</evidence>
<evidence type="ECO:0000256" key="5">
    <source>
        <dbReference type="ARBA" id="ARBA00022519"/>
    </source>
</evidence>